<dbReference type="InterPro" id="IPR001206">
    <property type="entry name" value="Diacylglycerol_kinase_cat_dom"/>
</dbReference>
<dbReference type="InterPro" id="IPR045540">
    <property type="entry name" value="YegS/DAGK_C"/>
</dbReference>
<dbReference type="InterPro" id="IPR004363">
    <property type="entry name" value="Methylgl_synth"/>
</dbReference>
<evidence type="ECO:0000259" key="1">
    <source>
        <dbReference type="PROSITE" id="PS50146"/>
    </source>
</evidence>
<accession>A0A4T9T9D6</accession>
<dbReference type="GO" id="GO:0016301">
    <property type="term" value="F:kinase activity"/>
    <property type="evidence" value="ECO:0007669"/>
    <property type="project" value="UniProtKB-KW"/>
</dbReference>
<dbReference type="PANTHER" id="PTHR30492:SF0">
    <property type="entry name" value="METHYLGLYOXAL SYNTHASE"/>
    <property type="match status" value="1"/>
</dbReference>
<gene>
    <name evidence="2" type="ORF">E5982_00805</name>
</gene>
<keyword evidence="2" id="KW-0418">Kinase</keyword>
<dbReference type="RefSeq" id="WP_136845166.1">
    <property type="nucleotide sequence ID" value="NZ_SSTM01000001.1"/>
</dbReference>
<dbReference type="Gene3D" id="2.60.200.40">
    <property type="match status" value="1"/>
</dbReference>
<dbReference type="SMART" id="SM00046">
    <property type="entry name" value="DAGKc"/>
    <property type="match status" value="1"/>
</dbReference>
<dbReference type="InterPro" id="IPR016064">
    <property type="entry name" value="NAD/diacylglycerol_kinase_sf"/>
</dbReference>
<dbReference type="GO" id="GO:0019242">
    <property type="term" value="P:methylglyoxal biosynthetic process"/>
    <property type="evidence" value="ECO:0007669"/>
    <property type="project" value="InterPro"/>
</dbReference>
<reference evidence="2 3" key="1">
    <citation type="submission" date="2019-04" db="EMBL/GenBank/DDBJ databases">
        <title>Microbes associate with the intestines of laboratory mice.</title>
        <authorList>
            <person name="Navarre W."/>
            <person name="Wong E."/>
            <person name="Huang K.C."/>
            <person name="Tropini C."/>
            <person name="Ng K."/>
            <person name="Yu B."/>
        </authorList>
    </citation>
    <scope>NUCLEOTIDE SEQUENCE [LARGE SCALE GENOMIC DNA]</scope>
    <source>
        <strain evidence="2 3">NM48_B13</strain>
    </source>
</reference>
<evidence type="ECO:0000313" key="3">
    <source>
        <dbReference type="Proteomes" id="UP000309454"/>
    </source>
</evidence>
<dbReference type="EMBL" id="SSTM01000001">
    <property type="protein sequence ID" value="TJW12180.1"/>
    <property type="molecule type" value="Genomic_DNA"/>
</dbReference>
<dbReference type="InterPro" id="IPR017438">
    <property type="entry name" value="ATP-NAD_kinase_N"/>
</dbReference>
<dbReference type="Pfam" id="PF19279">
    <property type="entry name" value="YegS_C"/>
    <property type="match status" value="1"/>
</dbReference>
<dbReference type="PROSITE" id="PS50146">
    <property type="entry name" value="DAGK"/>
    <property type="match status" value="1"/>
</dbReference>
<proteinExistence type="predicted"/>
<comment type="caution">
    <text evidence="2">The sequence shown here is derived from an EMBL/GenBank/DDBJ whole genome shotgun (WGS) entry which is preliminary data.</text>
</comment>
<feature type="domain" description="DAGKc" evidence="1">
    <location>
        <begin position="32"/>
        <end position="124"/>
    </location>
</feature>
<dbReference type="OrthoDB" id="3171056at2"/>
<dbReference type="Gene3D" id="3.40.50.10330">
    <property type="entry name" value="Probable inorganic polyphosphate/atp-NAD kinase, domain 1"/>
    <property type="match status" value="1"/>
</dbReference>
<dbReference type="Pfam" id="PF00781">
    <property type="entry name" value="DAGK_cat"/>
    <property type="match status" value="1"/>
</dbReference>
<keyword evidence="3" id="KW-1185">Reference proteome</keyword>
<name>A0A4T9T9D6_9ACTN</name>
<dbReference type="PANTHER" id="PTHR30492">
    <property type="entry name" value="METHYLGLYOXAL SYNTHASE"/>
    <property type="match status" value="1"/>
</dbReference>
<organism evidence="2 3">
    <name type="scientific">Parvibacter caecicola</name>
    <dbReference type="NCBI Taxonomy" id="747645"/>
    <lineage>
        <taxon>Bacteria</taxon>
        <taxon>Bacillati</taxon>
        <taxon>Actinomycetota</taxon>
        <taxon>Coriobacteriia</taxon>
        <taxon>Coriobacteriales</taxon>
        <taxon>Coriobacteriaceae</taxon>
        <taxon>Parvibacter</taxon>
    </lineage>
</organism>
<evidence type="ECO:0000313" key="2">
    <source>
        <dbReference type="EMBL" id="TJW12180.1"/>
    </source>
</evidence>
<sequence length="306" mass="32944">MKVLVINNLLSGYGEGAVYDYIRSIMQDGDRIELRATDGTTPLRELLEDAADFDFVVASGGDGTVAGVAYELAGSGIPIQLIPAGTANLLAMNLLLPNEPHALAKLAEGGLSMDFDLGEIEVADGSKFGFSIMAGAGYDAIIMKEAAAAKRVLGELAYFKAALTNPTPQFAHFTLEMDGQTVETEGVGVLLINFSRIQFDIAVVHENLPRDGMFDVVVMHTRDAWGLIPAFIACVLDRDGSFPDRGEGIEVYRTSSVRIQSNPPLSIQYDGEVSTYTTPFTARVIPEAARFMLTQEALDLFGAERP</sequence>
<dbReference type="GO" id="GO:0005829">
    <property type="term" value="C:cytosol"/>
    <property type="evidence" value="ECO:0007669"/>
    <property type="project" value="TreeGrafter"/>
</dbReference>
<dbReference type="GO" id="GO:0008929">
    <property type="term" value="F:methylglyoxal synthase activity"/>
    <property type="evidence" value="ECO:0007669"/>
    <property type="project" value="InterPro"/>
</dbReference>
<protein>
    <submittedName>
        <fullName evidence="2">Diacylglycerol kinase</fullName>
    </submittedName>
</protein>
<dbReference type="SUPFAM" id="SSF111331">
    <property type="entry name" value="NAD kinase/diacylglycerol kinase-like"/>
    <property type="match status" value="1"/>
</dbReference>
<dbReference type="AlphaFoldDB" id="A0A4T9T9D6"/>
<dbReference type="Proteomes" id="UP000309454">
    <property type="component" value="Unassembled WGS sequence"/>
</dbReference>
<keyword evidence="2" id="KW-0808">Transferase</keyword>